<keyword evidence="3" id="KW-1185">Reference proteome</keyword>
<proteinExistence type="predicted"/>
<organism evidence="2 3">
    <name type="scientific">Pseudidiomarina fusca</name>
    <dbReference type="NCBI Taxonomy" id="2965078"/>
    <lineage>
        <taxon>Bacteria</taxon>
        <taxon>Pseudomonadati</taxon>
        <taxon>Pseudomonadota</taxon>
        <taxon>Gammaproteobacteria</taxon>
        <taxon>Alteromonadales</taxon>
        <taxon>Idiomarinaceae</taxon>
        <taxon>Pseudidiomarina</taxon>
    </lineage>
</organism>
<keyword evidence="1" id="KW-1133">Transmembrane helix</keyword>
<sequence length="206" mass="22841">MSINMEREYISGMGKDSVVPNEIKGWNWGAFLLNWIWGIGNSTYIALLMFVPLVNIVMIFVLGAKGSEWAWRNRTWRDVEHFKSTQKKWRNSGLALVLVILPLCFILLTNMMKGEAYDLSVDAVQSNPQVISIVGENPKPGLFVLGEISYGGSGGTANLNYSISGSKGSAEVYVYATNLADKWELKEVLAVSKETGERVVVLTQSE</sequence>
<evidence type="ECO:0000313" key="3">
    <source>
        <dbReference type="Proteomes" id="UP001305027"/>
    </source>
</evidence>
<name>A0ABU3KZN6_9GAMM</name>
<dbReference type="EMBL" id="JANFPJ010000059">
    <property type="protein sequence ID" value="MDT7526959.1"/>
    <property type="molecule type" value="Genomic_DNA"/>
</dbReference>
<gene>
    <name evidence="2" type="ORF">NOG12_12845</name>
</gene>
<accession>A0ABU3KZN6</accession>
<dbReference type="InterPro" id="IPR014807">
    <property type="entry name" value="Coa1"/>
</dbReference>
<feature type="transmembrane region" description="Helical" evidence="1">
    <location>
        <begin position="44"/>
        <end position="64"/>
    </location>
</feature>
<evidence type="ECO:0000256" key="1">
    <source>
        <dbReference type="SAM" id="Phobius"/>
    </source>
</evidence>
<reference evidence="2 3" key="1">
    <citation type="submission" date="2022-07" db="EMBL/GenBank/DDBJ databases">
        <title>Pseudidiomarina sp. nov, a marine bacterium isolated from Pacific Ocean.</title>
        <authorList>
            <person name="Wang Y."/>
        </authorList>
    </citation>
    <scope>NUCLEOTIDE SEQUENCE [LARGE SCALE GENOMIC DNA]</scope>
    <source>
        <strain evidence="2 3">GXY010</strain>
    </source>
</reference>
<protein>
    <submittedName>
        <fullName evidence="2">Cytochrome c oxidase assembly factor 1 family protein</fullName>
    </submittedName>
</protein>
<dbReference type="Proteomes" id="UP001305027">
    <property type="component" value="Unassembled WGS sequence"/>
</dbReference>
<keyword evidence="1" id="KW-0472">Membrane</keyword>
<dbReference type="Pfam" id="PF08695">
    <property type="entry name" value="Coa1"/>
    <property type="match status" value="1"/>
</dbReference>
<feature type="transmembrane region" description="Helical" evidence="1">
    <location>
        <begin position="93"/>
        <end position="112"/>
    </location>
</feature>
<comment type="caution">
    <text evidence="2">The sequence shown here is derived from an EMBL/GenBank/DDBJ whole genome shotgun (WGS) entry which is preliminary data.</text>
</comment>
<evidence type="ECO:0000313" key="2">
    <source>
        <dbReference type="EMBL" id="MDT7526959.1"/>
    </source>
</evidence>
<keyword evidence="1" id="KW-0812">Transmembrane</keyword>